<name>F0WS14_9STRA</name>
<organism evidence="1">
    <name type="scientific">Albugo laibachii Nc14</name>
    <dbReference type="NCBI Taxonomy" id="890382"/>
    <lineage>
        <taxon>Eukaryota</taxon>
        <taxon>Sar</taxon>
        <taxon>Stramenopiles</taxon>
        <taxon>Oomycota</taxon>
        <taxon>Peronosporomycetes</taxon>
        <taxon>Albuginales</taxon>
        <taxon>Albuginaceae</taxon>
        <taxon>Albugo</taxon>
    </lineage>
</organism>
<reference evidence="1" key="2">
    <citation type="submission" date="2011-02" db="EMBL/GenBank/DDBJ databases">
        <authorList>
            <person name="MacLean D."/>
        </authorList>
    </citation>
    <scope>NUCLEOTIDE SEQUENCE</scope>
</reference>
<dbReference type="EMBL" id="FR824268">
    <property type="protein sequence ID" value="CCA24132.1"/>
    <property type="molecule type" value="Genomic_DNA"/>
</dbReference>
<dbReference type="HOGENOM" id="CLU_1672483_0_0_1"/>
<protein>
    <submittedName>
        <fullName evidence="1">Uncharacterized protein AlNc14C223G9156</fullName>
    </submittedName>
</protein>
<reference evidence="1" key="1">
    <citation type="journal article" date="2011" name="PLoS Biol.">
        <title>Gene gain and loss during evolution of obligate parasitism in the white rust pathogen of Arabidopsis thaliana.</title>
        <authorList>
            <person name="Kemen E."/>
            <person name="Gardiner A."/>
            <person name="Schultz-Larsen T."/>
            <person name="Kemen A.C."/>
            <person name="Balmuth A.L."/>
            <person name="Robert-Seilaniantz A."/>
            <person name="Bailey K."/>
            <person name="Holub E."/>
            <person name="Studholme D.J."/>
            <person name="Maclean D."/>
            <person name="Jones J.D."/>
        </authorList>
    </citation>
    <scope>NUCLEOTIDE SEQUENCE</scope>
</reference>
<dbReference type="AlphaFoldDB" id="F0WS14"/>
<proteinExistence type="predicted"/>
<sequence length="158" mass="18018">MTPQDRRERLHFVKDYYQASNDMMKKEMRDRRSQQLVKVAHMTSDVLNIGNHQTSSRVMRSEPFLSDFLSHNEMASVKSNTCSSRGTSNVMSSLLAQSAFPTQHFETKRATHLRNEVSAGRSYDIINGGKIAYHAPNIAEKQHPRQAHPSIIICPYAK</sequence>
<gene>
    <name evidence="1" type="primary">AlNc14C223G9156</name>
    <name evidence="1" type="ORF">ALNC14_102760</name>
</gene>
<evidence type="ECO:0000313" key="1">
    <source>
        <dbReference type="EMBL" id="CCA24132.1"/>
    </source>
</evidence>
<accession>F0WS14</accession>